<dbReference type="InterPro" id="IPR046866">
    <property type="entry name" value="FapA_N"/>
</dbReference>
<dbReference type="EMBL" id="QXDJ01000002">
    <property type="protein sequence ID" value="RII35625.1"/>
    <property type="molecule type" value="Genomic_DNA"/>
</dbReference>
<organism evidence="2 4">
    <name type="scientific">Clostridium chromiireducens</name>
    <dbReference type="NCBI Taxonomy" id="225345"/>
    <lineage>
        <taxon>Bacteria</taxon>
        <taxon>Bacillati</taxon>
        <taxon>Bacillota</taxon>
        <taxon>Clostridia</taxon>
        <taxon>Eubacteriales</taxon>
        <taxon>Clostridiaceae</taxon>
        <taxon>Clostridium</taxon>
    </lineage>
</organism>
<gene>
    <name evidence="2" type="ORF">CLCHR_21210</name>
    <name evidence="3" type="ORF">D2A34_10660</name>
</gene>
<reference evidence="3 5" key="2">
    <citation type="submission" date="2018-08" db="EMBL/GenBank/DDBJ databases">
        <title>Genome of Clostridium chromiireducens C1, DSM12136.</title>
        <authorList>
            <person name="Xing M."/>
            <person name="Wei Y."/>
            <person name="Ang E.L."/>
            <person name="Zhao H."/>
            <person name="Zhang Y."/>
        </authorList>
    </citation>
    <scope>NUCLEOTIDE SEQUENCE [LARGE SCALE GENOMIC DNA]</scope>
    <source>
        <strain evidence="3 5">C1</strain>
    </source>
</reference>
<dbReference type="PANTHER" id="PTHR38032">
    <property type="entry name" value="POLYMERASE-RELATED"/>
    <property type="match status" value="1"/>
</dbReference>
<dbReference type="OrthoDB" id="1279at2"/>
<dbReference type="InterPro" id="IPR046865">
    <property type="entry name" value="FapA_b_solenoid"/>
</dbReference>
<dbReference type="RefSeq" id="WP_079439675.1">
    <property type="nucleotide sequence ID" value="NZ_MZGT01000025.1"/>
</dbReference>
<reference evidence="2 4" key="1">
    <citation type="submission" date="2017-03" db="EMBL/GenBank/DDBJ databases">
        <title>Genome sequence of Clostridium chromiireducens DSM 23318.</title>
        <authorList>
            <person name="Poehlein A."/>
            <person name="Daniel R."/>
        </authorList>
    </citation>
    <scope>NUCLEOTIDE SEQUENCE [LARGE SCALE GENOMIC DNA]</scope>
    <source>
        <strain evidence="2 4">DSM 23318</strain>
    </source>
</reference>
<evidence type="ECO:0000313" key="2">
    <source>
        <dbReference type="EMBL" id="OPJ62178.1"/>
    </source>
</evidence>
<dbReference type="STRING" id="225345.CLCHR_21210"/>
<dbReference type="Proteomes" id="UP000191056">
    <property type="component" value="Unassembled WGS sequence"/>
</dbReference>
<dbReference type="Proteomes" id="UP000265930">
    <property type="component" value="Unassembled WGS sequence"/>
</dbReference>
<accession>A0A1V4IQ81</accession>
<evidence type="ECO:0000313" key="3">
    <source>
        <dbReference type="EMBL" id="RII35625.1"/>
    </source>
</evidence>
<name>A0A1V4IQ81_9CLOT</name>
<proteinExistence type="predicted"/>
<dbReference type="PANTHER" id="PTHR38032:SF1">
    <property type="entry name" value="RNA-BINDING PROTEIN KHPB N-TERMINAL DOMAIN-CONTAINING PROTEIN"/>
    <property type="match status" value="1"/>
</dbReference>
<sequence>MEREVGAKVVNGQIIVSDGLNNEVITIKARKYINLVINDVPCERFKAYEVTSKDKITYTCEKTSSSREVEVIISEDKMKAYIIVKYTSEVEYKIKDRDVFLDLAVSAEISFEKEPKHFTADEIKRVLKENGVVYGIKEEGLKSALEGTAKKVLVAEGKMPINDKPSEIKLFFTPTQMYFPEPDSDEKVDYKNLFRISNVNSGDKIAEIIPEVHGEDGMNVLGQTIKREYMRSLPIDATKGCKIEGNSIIALIDGKAHIANRNVSVNPIYSVESVNMETCNIKFYGDIEVYDSVDDNMFVSAGGSLDVSQNVNTANVVTGGEITILGNAMNSKILSGQIDIRKKEYVDVLAEFKDIITKMIEHINGLNIGGSNFKSSDFIRTLIEKSFGDFQKVALNIVTLNIKNKTKRSKLVDYLKDKVLGFKIIEMKSLNDLRTLLNILDNEIDYFDKSIVVPLDIRIGYCQECEIKSTGNIIIGGKGEYTSKLTAMRDIIFTRSDSVARGGVLSAGENISAGVVGSKASISTTLIVPQWGKITAALAYSNTIFCFGKTKMVLEEDYKNINVYFNEKTRRIEIGKSAL</sequence>
<evidence type="ECO:0000313" key="5">
    <source>
        <dbReference type="Proteomes" id="UP000265930"/>
    </source>
</evidence>
<feature type="domain" description="Flagellar Assembly Protein A N-terminal region" evidence="1">
    <location>
        <begin position="69"/>
        <end position="260"/>
    </location>
</feature>
<protein>
    <submittedName>
        <fullName evidence="3">DUF342 domain-containing protein</fullName>
    </submittedName>
</protein>
<evidence type="ECO:0000259" key="1">
    <source>
        <dbReference type="Pfam" id="PF20250"/>
    </source>
</evidence>
<comment type="caution">
    <text evidence="2">The sequence shown here is derived from an EMBL/GenBank/DDBJ whole genome shotgun (WGS) entry which is preliminary data.</text>
</comment>
<keyword evidence="4" id="KW-1185">Reference proteome</keyword>
<dbReference type="Pfam" id="PF03961">
    <property type="entry name" value="FapA"/>
    <property type="match status" value="1"/>
</dbReference>
<evidence type="ECO:0000313" key="4">
    <source>
        <dbReference type="Proteomes" id="UP000191056"/>
    </source>
</evidence>
<dbReference type="EMBL" id="MZGT01000025">
    <property type="protein sequence ID" value="OPJ62178.1"/>
    <property type="molecule type" value="Genomic_DNA"/>
</dbReference>
<dbReference type="InterPro" id="IPR005646">
    <property type="entry name" value="FapA"/>
</dbReference>
<dbReference type="AlphaFoldDB" id="A0A1V4IQ81"/>
<dbReference type="Pfam" id="PF20250">
    <property type="entry name" value="FapA_N"/>
    <property type="match status" value="1"/>
</dbReference>